<protein>
    <submittedName>
        <fullName evidence="2">Uncharacterized protein</fullName>
    </submittedName>
</protein>
<dbReference type="InParanoid" id="A0A078B1C0"/>
<keyword evidence="3" id="KW-1185">Reference proteome</keyword>
<feature type="compositionally biased region" description="Basic and acidic residues" evidence="1">
    <location>
        <begin position="142"/>
        <end position="151"/>
    </location>
</feature>
<dbReference type="EMBL" id="CCKQ01015162">
    <property type="protein sequence ID" value="CDW86963.1"/>
    <property type="molecule type" value="Genomic_DNA"/>
</dbReference>
<dbReference type="AlphaFoldDB" id="A0A078B1C0"/>
<gene>
    <name evidence="2" type="primary">Contig741.g821</name>
    <name evidence="2" type="ORF">STYLEM_16063</name>
</gene>
<dbReference type="Proteomes" id="UP000039865">
    <property type="component" value="Unassembled WGS sequence"/>
</dbReference>
<evidence type="ECO:0000313" key="3">
    <source>
        <dbReference type="Proteomes" id="UP000039865"/>
    </source>
</evidence>
<feature type="region of interest" description="Disordered" evidence="1">
    <location>
        <begin position="1"/>
        <end position="24"/>
    </location>
</feature>
<evidence type="ECO:0000256" key="1">
    <source>
        <dbReference type="SAM" id="MobiDB-lite"/>
    </source>
</evidence>
<organism evidence="2 3">
    <name type="scientific">Stylonychia lemnae</name>
    <name type="common">Ciliate</name>
    <dbReference type="NCBI Taxonomy" id="5949"/>
    <lineage>
        <taxon>Eukaryota</taxon>
        <taxon>Sar</taxon>
        <taxon>Alveolata</taxon>
        <taxon>Ciliophora</taxon>
        <taxon>Intramacronucleata</taxon>
        <taxon>Spirotrichea</taxon>
        <taxon>Stichotrichia</taxon>
        <taxon>Sporadotrichida</taxon>
        <taxon>Oxytrichidae</taxon>
        <taxon>Stylonychinae</taxon>
        <taxon>Stylonychia</taxon>
    </lineage>
</organism>
<name>A0A078B1C0_STYLE</name>
<reference evidence="2 3" key="1">
    <citation type="submission" date="2014-06" db="EMBL/GenBank/DDBJ databases">
        <authorList>
            <person name="Swart Estienne"/>
        </authorList>
    </citation>
    <scope>NUCLEOTIDE SEQUENCE [LARGE SCALE GENOMIC DNA]</scope>
    <source>
        <strain evidence="2 3">130c</strain>
    </source>
</reference>
<accession>A0A078B1C0</accession>
<feature type="region of interest" description="Disordered" evidence="1">
    <location>
        <begin position="142"/>
        <end position="181"/>
    </location>
</feature>
<proteinExistence type="predicted"/>
<sequence>MFSAQKQAQISGQISQPLSSRETQTEQSNNIYIYQYIDTSRFNSLNKTPSKISRIERIPPKSTNTKERINHQANFSTGEKAKNLKSRITNTSKISKFTDIQKNLNQSSFNNTQSFNSTQNFNSNPHSSVHQVYLKIVQDRKVRNTANDHSRPRSKSNTKKLSSQGSRISFMKRHDERQGGSYQFENSYYNQSSKEPLRNLSKQGRINQHTHKKVDEFWNGKDRSLSKEKNKWFQMDYYQQKMCFTSNNTRQNSASKQYDIQGEDCMTGNEVGSDRNIKNLGIDKFSRKQKLNEIYFESRLKNVFNQSRNEQELSESTLIVSRKKTEHELTMNKIMNQSVSMTQLLTGDKYKAAEGQALSQSSMLQSYKSIGQQSDQVRKISANKLAQKRIKDMQGNGALLL</sequence>
<evidence type="ECO:0000313" key="2">
    <source>
        <dbReference type="EMBL" id="CDW86963.1"/>
    </source>
</evidence>